<evidence type="ECO:0000256" key="1">
    <source>
        <dbReference type="ARBA" id="ARBA00004141"/>
    </source>
</evidence>
<evidence type="ECO:0000256" key="4">
    <source>
        <dbReference type="ARBA" id="ARBA00022989"/>
    </source>
</evidence>
<dbReference type="RefSeq" id="WP_141349302.1">
    <property type="nucleotide sequence ID" value="NZ_BJNV01000007.1"/>
</dbReference>
<dbReference type="Pfam" id="PF01169">
    <property type="entry name" value="GDT1"/>
    <property type="match status" value="2"/>
</dbReference>
<dbReference type="PANTHER" id="PTHR12608:SF1">
    <property type="entry name" value="TRANSMEMBRANE PROTEIN 165"/>
    <property type="match status" value="1"/>
</dbReference>
<reference evidence="7 8" key="1">
    <citation type="submission" date="2019-06" db="EMBL/GenBank/DDBJ databases">
        <title>Whole genome shotgun sequence of Zoogloea ramigera NBRC 15342.</title>
        <authorList>
            <person name="Hosoyama A."/>
            <person name="Uohara A."/>
            <person name="Ohji S."/>
            <person name="Ichikawa N."/>
        </authorList>
    </citation>
    <scope>NUCLEOTIDE SEQUENCE [LARGE SCALE GENOMIC DNA]</scope>
    <source>
        <strain evidence="7 8">NBRC 15342</strain>
    </source>
</reference>
<evidence type="ECO:0000256" key="5">
    <source>
        <dbReference type="ARBA" id="ARBA00023136"/>
    </source>
</evidence>
<evidence type="ECO:0000313" key="8">
    <source>
        <dbReference type="Proteomes" id="UP000318422"/>
    </source>
</evidence>
<evidence type="ECO:0000256" key="2">
    <source>
        <dbReference type="ARBA" id="ARBA00009190"/>
    </source>
</evidence>
<dbReference type="InterPro" id="IPR001727">
    <property type="entry name" value="GDT1-like"/>
</dbReference>
<keyword evidence="5 6" id="KW-0472">Membrane</keyword>
<evidence type="ECO:0000313" key="7">
    <source>
        <dbReference type="EMBL" id="GEC94551.1"/>
    </source>
</evidence>
<dbReference type="AlphaFoldDB" id="A0A4Y4CNM1"/>
<feature type="transmembrane region" description="Helical" evidence="6">
    <location>
        <begin position="67"/>
        <end position="84"/>
    </location>
</feature>
<sequence length="190" mass="20198">MEAFLTSTALVALAEIGDKTQLLSFVLAARLRKPWAIIAGIFVATVLNHALAGSVGVWVAEFIPASWLPWIIGVVFIAFGLWTLKPDTLDDDEAPSEVHPAGAFVTTTIAFFIAEMGDKTQFATIALAAKYDALLWVVLGTTIGMMIANVPAVLLGEGLARRLPLTQIRWIAAAVFVLTGVLTIAHAGSL</sequence>
<dbReference type="EMBL" id="BJNV01000007">
    <property type="protein sequence ID" value="GEC94551.1"/>
    <property type="molecule type" value="Genomic_DNA"/>
</dbReference>
<feature type="transmembrane region" description="Helical" evidence="6">
    <location>
        <begin position="38"/>
        <end position="60"/>
    </location>
</feature>
<keyword evidence="8" id="KW-1185">Reference proteome</keyword>
<keyword evidence="3 6" id="KW-0812">Transmembrane</keyword>
<comment type="caution">
    <text evidence="6">Lacks conserved residue(s) required for the propagation of feature annotation.</text>
</comment>
<accession>A0A4Y4CNM1</accession>
<name>A0A4Y4CNM1_ZOORA</name>
<protein>
    <recommendedName>
        <fullName evidence="6">GDT1 family protein</fullName>
    </recommendedName>
</protein>
<dbReference type="GO" id="GO:0046873">
    <property type="term" value="F:metal ion transmembrane transporter activity"/>
    <property type="evidence" value="ECO:0007669"/>
    <property type="project" value="InterPro"/>
</dbReference>
<dbReference type="GO" id="GO:0016020">
    <property type="term" value="C:membrane"/>
    <property type="evidence" value="ECO:0007669"/>
    <property type="project" value="UniProtKB-SubCell"/>
</dbReference>
<dbReference type="Proteomes" id="UP000318422">
    <property type="component" value="Unassembled WGS sequence"/>
</dbReference>
<proteinExistence type="inferred from homology"/>
<comment type="subcellular location">
    <subcellularLocation>
        <location evidence="1 6">Membrane</location>
        <topology evidence="1 6">Multi-pass membrane protein</topology>
    </subcellularLocation>
</comment>
<feature type="transmembrane region" description="Helical" evidence="6">
    <location>
        <begin position="133"/>
        <end position="156"/>
    </location>
</feature>
<evidence type="ECO:0000256" key="3">
    <source>
        <dbReference type="ARBA" id="ARBA00022692"/>
    </source>
</evidence>
<comment type="caution">
    <text evidence="7">The sequence shown here is derived from an EMBL/GenBank/DDBJ whole genome shotgun (WGS) entry which is preliminary data.</text>
</comment>
<evidence type="ECO:0000256" key="6">
    <source>
        <dbReference type="RuleBase" id="RU365102"/>
    </source>
</evidence>
<dbReference type="PANTHER" id="PTHR12608">
    <property type="entry name" value="TRANSMEMBRANE PROTEIN HTP-1 RELATED"/>
    <property type="match status" value="1"/>
</dbReference>
<dbReference type="OrthoDB" id="9801356at2"/>
<keyword evidence="4 6" id="KW-1133">Transmembrane helix</keyword>
<feature type="transmembrane region" description="Helical" evidence="6">
    <location>
        <begin position="168"/>
        <end position="188"/>
    </location>
</feature>
<gene>
    <name evidence="7" type="ORF">ZRA01_06240</name>
</gene>
<comment type="similarity">
    <text evidence="2 6">Belongs to the GDT1 family.</text>
</comment>
<organism evidence="7 8">
    <name type="scientific">Zoogloea ramigera</name>
    <dbReference type="NCBI Taxonomy" id="350"/>
    <lineage>
        <taxon>Bacteria</taxon>
        <taxon>Pseudomonadati</taxon>
        <taxon>Pseudomonadota</taxon>
        <taxon>Betaproteobacteria</taxon>
        <taxon>Rhodocyclales</taxon>
        <taxon>Zoogloeaceae</taxon>
        <taxon>Zoogloea</taxon>
    </lineage>
</organism>